<feature type="transmembrane region" description="Helical" evidence="8">
    <location>
        <begin position="269"/>
        <end position="294"/>
    </location>
</feature>
<reference evidence="10 11" key="2">
    <citation type="journal article" date="2010" name="Nucleic Acids Res.">
        <title>BeetleBase in 2010: revisions to provide comprehensive genomic information for Tribolium castaneum.</title>
        <authorList>
            <person name="Kim H.S."/>
            <person name="Murphy T."/>
            <person name="Xia J."/>
            <person name="Caragea D."/>
            <person name="Park Y."/>
            <person name="Beeman R.W."/>
            <person name="Lorenzen M.D."/>
            <person name="Butcher S."/>
            <person name="Manak J.R."/>
            <person name="Brown S.J."/>
        </authorList>
    </citation>
    <scope>GENOME REANNOTATION</scope>
    <source>
        <strain evidence="10 11">Georgia GA2</strain>
    </source>
</reference>
<evidence type="ECO:0000256" key="1">
    <source>
        <dbReference type="ARBA" id="ARBA00004141"/>
    </source>
</evidence>
<feature type="transmembrane region" description="Helical" evidence="8">
    <location>
        <begin position="588"/>
        <end position="611"/>
    </location>
</feature>
<feature type="transmembrane region" description="Helical" evidence="8">
    <location>
        <begin position="617"/>
        <end position="638"/>
    </location>
</feature>
<feature type="transmembrane region" description="Helical" evidence="8">
    <location>
        <begin position="709"/>
        <end position="727"/>
    </location>
</feature>
<feature type="transmembrane region" description="Helical" evidence="8">
    <location>
        <begin position="448"/>
        <end position="469"/>
    </location>
</feature>
<dbReference type="HOGENOM" id="CLU_357018_0_0_1"/>
<feature type="transmembrane region" description="Helical" evidence="8">
    <location>
        <begin position="537"/>
        <end position="557"/>
    </location>
</feature>
<evidence type="ECO:0000313" key="10">
    <source>
        <dbReference type="EMBL" id="EFA09216.2"/>
    </source>
</evidence>
<keyword evidence="4 9" id="KW-0732">Signal</keyword>
<dbReference type="STRING" id="7070.D6WUY5"/>
<feature type="transmembrane region" description="Helical" evidence="8">
    <location>
        <begin position="363"/>
        <end position="383"/>
    </location>
</feature>
<feature type="chain" id="PRO_5007310875" evidence="9">
    <location>
        <begin position="17"/>
        <end position="742"/>
    </location>
</feature>
<feature type="transmembrane region" description="Helical" evidence="8">
    <location>
        <begin position="417"/>
        <end position="436"/>
    </location>
</feature>
<organism evidence="10 11">
    <name type="scientific">Tribolium castaneum</name>
    <name type="common">Red flour beetle</name>
    <dbReference type="NCBI Taxonomy" id="7070"/>
    <lineage>
        <taxon>Eukaryota</taxon>
        <taxon>Metazoa</taxon>
        <taxon>Ecdysozoa</taxon>
        <taxon>Arthropoda</taxon>
        <taxon>Hexapoda</taxon>
        <taxon>Insecta</taxon>
        <taxon>Pterygota</taxon>
        <taxon>Neoptera</taxon>
        <taxon>Endopterygota</taxon>
        <taxon>Coleoptera</taxon>
        <taxon>Polyphaga</taxon>
        <taxon>Cucujiformia</taxon>
        <taxon>Tenebrionidae</taxon>
        <taxon>Tenebrionidae incertae sedis</taxon>
        <taxon>Tribolium</taxon>
    </lineage>
</organism>
<evidence type="ECO:0000256" key="9">
    <source>
        <dbReference type="SAM" id="SignalP"/>
    </source>
</evidence>
<feature type="transmembrane region" description="Helical" evidence="8">
    <location>
        <begin position="481"/>
        <end position="500"/>
    </location>
</feature>
<dbReference type="Pfam" id="PF13965">
    <property type="entry name" value="SID-1_RNA_chan"/>
    <property type="match status" value="1"/>
</dbReference>
<feature type="signal peptide" evidence="9">
    <location>
        <begin position="1"/>
        <end position="16"/>
    </location>
</feature>
<evidence type="ECO:0000313" key="11">
    <source>
        <dbReference type="Proteomes" id="UP000007266"/>
    </source>
</evidence>
<evidence type="ECO:0000256" key="8">
    <source>
        <dbReference type="SAM" id="Phobius"/>
    </source>
</evidence>
<keyword evidence="3 8" id="KW-0812">Transmembrane</keyword>
<dbReference type="GO" id="GO:0005764">
    <property type="term" value="C:lysosome"/>
    <property type="evidence" value="ECO:0000318"/>
    <property type="project" value="GO_Central"/>
</dbReference>
<dbReference type="PANTHER" id="PTHR12185:SF14">
    <property type="entry name" value="CHOLESTEROL UPTAKE PROTEIN 1"/>
    <property type="match status" value="1"/>
</dbReference>
<dbReference type="Proteomes" id="UP000007266">
    <property type="component" value="Linkage group 8"/>
</dbReference>
<dbReference type="PANTHER" id="PTHR12185">
    <property type="entry name" value="SID1 TRANSMEMBRANE FAMILY MEMEBER"/>
    <property type="match status" value="1"/>
</dbReference>
<evidence type="ECO:0000256" key="6">
    <source>
        <dbReference type="ARBA" id="ARBA00023136"/>
    </source>
</evidence>
<dbReference type="GO" id="GO:0003725">
    <property type="term" value="F:double-stranded RNA binding"/>
    <property type="evidence" value="ECO:0000318"/>
    <property type="project" value="GO_Central"/>
</dbReference>
<dbReference type="GO" id="GO:0050658">
    <property type="term" value="P:RNA transport"/>
    <property type="evidence" value="ECO:0000318"/>
    <property type="project" value="GO_Central"/>
</dbReference>
<protein>
    <submittedName>
        <fullName evidence="10">SID1 transmembrane family member 1-like Protein</fullName>
    </submittedName>
</protein>
<feature type="transmembrane region" description="Helical" evidence="8">
    <location>
        <begin position="659"/>
        <end position="679"/>
    </location>
</feature>
<accession>D6WUY5</accession>
<dbReference type="AlphaFoldDB" id="D6WUY5"/>
<dbReference type="OMA" id="NERETDQ"/>
<sequence>MATSWFFVAIVPLVLCLQPKIVMVPQFGRVSQVMDFTLNSNIKYLLLYHPQNNNNPYSIKAWSDSASPQNPILIVVNQGIDTLSWSVPYSIFSQSEVYYHTSRTLCDSHNQNFTITLSTSAPTNTKLSMIVEEERFFHLVNGKRHTIEISPSEPRYFSYDYVPQSHSSLVTIEIDSDDETCLMVSVQKHTCPVLDLNNFINYQGFHQTILTKGGMRIRKKYYTGGFFLVFTVVEDEVCKKKDLPIIPNQNQSSTVHFTVTENIESKNHYIPAVFIVLACFILFSFVAIAIFCVFERYRKKKIAENTEQIAINVDEKTEEEITKEEITEEEIHEERDENNQQIPNNVADFSQNTQKNQKRSMNYLWQILNVGLFYIIPVIQLVVTLQSFLIQTGDFDLCYYNFRCANPLWIISDFNHVFSNIGYILMGIVFSINVFYRHFYSPPLTTGVPANYGVFYAMGAALIMEGVLSGCYHLCPNETNFQFDTSFMYVMIVLCLVKLYQNRHPDVTPTAYTTFSILGATILCGTIGIVFKAPPVFIVFVTIAYLVLLIYASLNIYHFGTARNFLRRCCLRNSEVPRPIQSPNTHRWWLLLLAITVNILLYGLGLILFYHTKTIDFATFILQILAGNAFLYTVVYTCMKIKCTSVRECTCSEKICAQAIIYGFLALVTWVLAGVFFFAEASKWTESPAQSRQLNKQCIFADFYDSHDLWHFFSSLALYFTFMYLLCIDDNLYTNRADIPLF</sequence>
<feature type="transmembrane region" description="Helical" evidence="8">
    <location>
        <begin position="512"/>
        <end position="531"/>
    </location>
</feature>
<evidence type="ECO:0000256" key="7">
    <source>
        <dbReference type="ARBA" id="ARBA00023180"/>
    </source>
</evidence>
<keyword evidence="5 8" id="KW-1133">Transmembrane helix</keyword>
<dbReference type="InParanoid" id="D6WUY5"/>
<proteinExistence type="inferred from homology"/>
<dbReference type="eggNOG" id="ENOG502QUXZ">
    <property type="taxonomic scope" value="Eukaryota"/>
</dbReference>
<dbReference type="OrthoDB" id="416618at2759"/>
<evidence type="ECO:0000256" key="2">
    <source>
        <dbReference type="ARBA" id="ARBA00006618"/>
    </source>
</evidence>
<reference evidence="10 11" key="1">
    <citation type="journal article" date="2008" name="Nature">
        <title>The genome of the model beetle and pest Tribolium castaneum.</title>
        <authorList>
            <consortium name="Tribolium Genome Sequencing Consortium"/>
            <person name="Richards S."/>
            <person name="Gibbs R.A."/>
            <person name="Weinstock G.M."/>
            <person name="Brown S.J."/>
            <person name="Denell R."/>
            <person name="Beeman R.W."/>
            <person name="Gibbs R."/>
            <person name="Beeman R.W."/>
            <person name="Brown S.J."/>
            <person name="Bucher G."/>
            <person name="Friedrich M."/>
            <person name="Grimmelikhuijzen C.J."/>
            <person name="Klingler M."/>
            <person name="Lorenzen M."/>
            <person name="Richards S."/>
            <person name="Roth S."/>
            <person name="Schroder R."/>
            <person name="Tautz D."/>
            <person name="Zdobnov E.M."/>
            <person name="Muzny D."/>
            <person name="Gibbs R.A."/>
            <person name="Weinstock G.M."/>
            <person name="Attaway T."/>
            <person name="Bell S."/>
            <person name="Buhay C.J."/>
            <person name="Chandrabose M.N."/>
            <person name="Chavez D."/>
            <person name="Clerk-Blankenburg K.P."/>
            <person name="Cree A."/>
            <person name="Dao M."/>
            <person name="Davis C."/>
            <person name="Chacko J."/>
            <person name="Dinh H."/>
            <person name="Dugan-Rocha S."/>
            <person name="Fowler G."/>
            <person name="Garner T.T."/>
            <person name="Garnes J."/>
            <person name="Gnirke A."/>
            <person name="Hawes A."/>
            <person name="Hernandez J."/>
            <person name="Hines S."/>
            <person name="Holder M."/>
            <person name="Hume J."/>
            <person name="Jhangiani S.N."/>
            <person name="Joshi V."/>
            <person name="Khan Z.M."/>
            <person name="Jackson L."/>
            <person name="Kovar C."/>
            <person name="Kowis A."/>
            <person name="Lee S."/>
            <person name="Lewis L.R."/>
            <person name="Margolis J."/>
            <person name="Morgan M."/>
            <person name="Nazareth L.V."/>
            <person name="Nguyen N."/>
            <person name="Okwuonu G."/>
            <person name="Parker D."/>
            <person name="Richards S."/>
            <person name="Ruiz S.J."/>
            <person name="Santibanez J."/>
            <person name="Savard J."/>
            <person name="Scherer S.E."/>
            <person name="Schneider B."/>
            <person name="Sodergren E."/>
            <person name="Tautz D."/>
            <person name="Vattahil S."/>
            <person name="Villasana D."/>
            <person name="White C.S."/>
            <person name="Wright R."/>
            <person name="Park Y."/>
            <person name="Beeman R.W."/>
            <person name="Lord J."/>
            <person name="Oppert B."/>
            <person name="Lorenzen M."/>
            <person name="Brown S."/>
            <person name="Wang L."/>
            <person name="Savard J."/>
            <person name="Tautz D."/>
            <person name="Richards S."/>
            <person name="Weinstock G."/>
            <person name="Gibbs R.A."/>
            <person name="Liu Y."/>
            <person name="Worley K."/>
            <person name="Weinstock G."/>
            <person name="Elsik C.G."/>
            <person name="Reese J.T."/>
            <person name="Elhaik E."/>
            <person name="Landan G."/>
            <person name="Graur D."/>
            <person name="Arensburger P."/>
            <person name="Atkinson P."/>
            <person name="Beeman R.W."/>
            <person name="Beidler J."/>
            <person name="Brown S.J."/>
            <person name="Demuth J.P."/>
            <person name="Drury D.W."/>
            <person name="Du Y.Z."/>
            <person name="Fujiwara H."/>
            <person name="Lorenzen M."/>
            <person name="Maselli V."/>
            <person name="Osanai M."/>
            <person name="Park Y."/>
            <person name="Robertson H.M."/>
            <person name="Tu Z."/>
            <person name="Wang J.J."/>
            <person name="Wang S."/>
            <person name="Richards S."/>
            <person name="Song H."/>
            <person name="Zhang L."/>
            <person name="Sodergren E."/>
            <person name="Werner D."/>
            <person name="Stanke M."/>
            <person name="Morgenstern B."/>
            <person name="Solovyev V."/>
            <person name="Kosarev P."/>
            <person name="Brown G."/>
            <person name="Chen H.C."/>
            <person name="Ermolaeva O."/>
            <person name="Hlavina W."/>
            <person name="Kapustin Y."/>
            <person name="Kiryutin B."/>
            <person name="Kitts P."/>
            <person name="Maglott D."/>
            <person name="Pruitt K."/>
            <person name="Sapojnikov V."/>
            <person name="Souvorov A."/>
            <person name="Mackey A.J."/>
            <person name="Waterhouse R.M."/>
            <person name="Wyder S."/>
            <person name="Zdobnov E.M."/>
            <person name="Zdobnov E.M."/>
            <person name="Wyder S."/>
            <person name="Kriventseva E.V."/>
            <person name="Kadowaki T."/>
            <person name="Bork P."/>
            <person name="Aranda M."/>
            <person name="Bao R."/>
            <person name="Beermann A."/>
            <person name="Berns N."/>
            <person name="Bolognesi R."/>
            <person name="Bonneton F."/>
            <person name="Bopp D."/>
            <person name="Brown S.J."/>
            <person name="Bucher G."/>
            <person name="Butts T."/>
            <person name="Chaumot A."/>
            <person name="Denell R.E."/>
            <person name="Ferrier D.E."/>
            <person name="Friedrich M."/>
            <person name="Gordon C.M."/>
            <person name="Jindra M."/>
            <person name="Klingler M."/>
            <person name="Lan Q."/>
            <person name="Lattorff H.M."/>
            <person name="Laudet V."/>
            <person name="von Levetsow C."/>
            <person name="Liu Z."/>
            <person name="Lutz R."/>
            <person name="Lynch J.A."/>
            <person name="da Fonseca R.N."/>
            <person name="Posnien N."/>
            <person name="Reuter R."/>
            <person name="Roth S."/>
            <person name="Savard J."/>
            <person name="Schinko J.B."/>
            <person name="Schmitt C."/>
            <person name="Schoppmeier M."/>
            <person name="Schroder R."/>
            <person name="Shippy T.D."/>
            <person name="Simonnet F."/>
            <person name="Marques-Souza H."/>
            <person name="Tautz D."/>
            <person name="Tomoyasu Y."/>
            <person name="Trauner J."/>
            <person name="Van der Zee M."/>
            <person name="Vervoort M."/>
            <person name="Wittkopp N."/>
            <person name="Wimmer E.A."/>
            <person name="Yang X."/>
            <person name="Jones A.K."/>
            <person name="Sattelle D.B."/>
            <person name="Ebert P.R."/>
            <person name="Nelson D."/>
            <person name="Scott J.G."/>
            <person name="Beeman R.W."/>
            <person name="Muthukrishnan S."/>
            <person name="Kramer K.J."/>
            <person name="Arakane Y."/>
            <person name="Beeman R.W."/>
            <person name="Zhu Q."/>
            <person name="Hogenkamp D."/>
            <person name="Dixit R."/>
            <person name="Oppert B."/>
            <person name="Jiang H."/>
            <person name="Zou Z."/>
            <person name="Marshall J."/>
            <person name="Elpidina E."/>
            <person name="Vinokurov K."/>
            <person name="Oppert C."/>
            <person name="Zou Z."/>
            <person name="Evans J."/>
            <person name="Lu Z."/>
            <person name="Zhao P."/>
            <person name="Sumathipala N."/>
            <person name="Altincicek B."/>
            <person name="Vilcinskas A."/>
            <person name="Williams M."/>
            <person name="Hultmark D."/>
            <person name="Hetru C."/>
            <person name="Jiang H."/>
            <person name="Grimmelikhuijzen C.J."/>
            <person name="Hauser F."/>
            <person name="Cazzamali G."/>
            <person name="Williamson M."/>
            <person name="Park Y."/>
            <person name="Li B."/>
            <person name="Tanaka Y."/>
            <person name="Predel R."/>
            <person name="Neupert S."/>
            <person name="Schachtner J."/>
            <person name="Verleyen P."/>
            <person name="Raible F."/>
            <person name="Bork P."/>
            <person name="Friedrich M."/>
            <person name="Walden K.K."/>
            <person name="Robertson H.M."/>
            <person name="Angeli S."/>
            <person name="Foret S."/>
            <person name="Bucher G."/>
            <person name="Schuetz S."/>
            <person name="Maleszka R."/>
            <person name="Wimmer E.A."/>
            <person name="Beeman R.W."/>
            <person name="Lorenzen M."/>
            <person name="Tomoyasu Y."/>
            <person name="Miller S.C."/>
            <person name="Grossmann D."/>
            <person name="Bucher G."/>
        </authorList>
    </citation>
    <scope>NUCLEOTIDE SEQUENCE [LARGE SCALE GENOMIC DNA]</scope>
    <source>
        <strain evidence="10 11">Georgia GA2</strain>
    </source>
</reference>
<comment type="similarity">
    <text evidence="2">Belongs to the SID1 family.</text>
</comment>
<dbReference type="GO" id="GO:0005886">
    <property type="term" value="C:plasma membrane"/>
    <property type="evidence" value="ECO:0000318"/>
    <property type="project" value="GO_Central"/>
</dbReference>
<keyword evidence="6 8" id="KW-0472">Membrane</keyword>
<evidence type="ECO:0000256" key="5">
    <source>
        <dbReference type="ARBA" id="ARBA00022989"/>
    </source>
</evidence>
<keyword evidence="11" id="KW-1185">Reference proteome</keyword>
<comment type="subcellular location">
    <subcellularLocation>
        <location evidence="1">Membrane</location>
        <topology evidence="1">Multi-pass membrane protein</topology>
    </subcellularLocation>
</comment>
<dbReference type="InterPro" id="IPR025958">
    <property type="entry name" value="SID1_TM_fam"/>
</dbReference>
<evidence type="ECO:0000256" key="4">
    <source>
        <dbReference type="ARBA" id="ARBA00022729"/>
    </source>
</evidence>
<name>D6WUY5_TRICA</name>
<keyword evidence="7" id="KW-0325">Glycoprotein</keyword>
<dbReference type="GO" id="GO:0051033">
    <property type="term" value="F:RNA transmembrane transporter activity"/>
    <property type="evidence" value="ECO:0000318"/>
    <property type="project" value="GO_Central"/>
</dbReference>
<dbReference type="EMBL" id="KQ971357">
    <property type="protein sequence ID" value="EFA09216.2"/>
    <property type="molecule type" value="Genomic_DNA"/>
</dbReference>
<gene>
    <name evidence="10" type="primary">GLEAN_06161</name>
    <name evidence="10" type="ORF">TcasGA2_TC006161</name>
</gene>
<evidence type="ECO:0000256" key="3">
    <source>
        <dbReference type="ARBA" id="ARBA00022692"/>
    </source>
</evidence>